<reference evidence="2 3" key="1">
    <citation type="submission" date="2019-04" db="EMBL/GenBank/DDBJ databases">
        <title>High contiguity whole genome sequence and gene annotation resource for two Venturia nashicola isolates.</title>
        <authorList>
            <person name="Prokchorchik M."/>
            <person name="Won K."/>
            <person name="Lee Y."/>
            <person name="Choi E.D."/>
            <person name="Segonzac C."/>
            <person name="Sohn K.H."/>
        </authorList>
    </citation>
    <scope>NUCLEOTIDE SEQUENCE [LARGE SCALE GENOMIC DNA]</scope>
    <source>
        <strain evidence="2 3">PRI2</strain>
    </source>
</reference>
<keyword evidence="1" id="KW-0812">Transmembrane</keyword>
<accession>A0A4Z1PA23</accession>
<name>A0A4Z1PA23_9PEZI</name>
<feature type="transmembrane region" description="Helical" evidence="1">
    <location>
        <begin position="66"/>
        <end position="88"/>
    </location>
</feature>
<evidence type="ECO:0000313" key="3">
    <source>
        <dbReference type="Proteomes" id="UP000298493"/>
    </source>
</evidence>
<sequence length="123" mass="13496">MCKWASGRLGLQQSSAHCVDNYQSPSAGAFKAILQINARAAGWIHNRGYRGIHHAILSDRIRSARVGCYMPVCICIFLAIVQLTFIGQTSNPSSGHWTRLGSPGFFCTLSVPLLYHSVFDEAL</sequence>
<gene>
    <name evidence="2" type="ORF">E6O75_ATG03906</name>
</gene>
<keyword evidence="3" id="KW-1185">Reference proteome</keyword>
<feature type="transmembrane region" description="Helical" evidence="1">
    <location>
        <begin position="100"/>
        <end position="119"/>
    </location>
</feature>
<evidence type="ECO:0000256" key="1">
    <source>
        <dbReference type="SAM" id="Phobius"/>
    </source>
</evidence>
<evidence type="ECO:0000313" key="2">
    <source>
        <dbReference type="EMBL" id="TID26043.1"/>
    </source>
</evidence>
<comment type="caution">
    <text evidence="2">The sequence shown here is derived from an EMBL/GenBank/DDBJ whole genome shotgun (WGS) entry which is preliminary data.</text>
</comment>
<keyword evidence="1" id="KW-0472">Membrane</keyword>
<protein>
    <submittedName>
        <fullName evidence="2">Uncharacterized protein</fullName>
    </submittedName>
</protein>
<keyword evidence="1" id="KW-1133">Transmembrane helix</keyword>
<dbReference type="AlphaFoldDB" id="A0A4Z1PA23"/>
<dbReference type="EMBL" id="SNSC02000003">
    <property type="protein sequence ID" value="TID26043.1"/>
    <property type="molecule type" value="Genomic_DNA"/>
</dbReference>
<organism evidence="2 3">
    <name type="scientific">Venturia nashicola</name>
    <dbReference type="NCBI Taxonomy" id="86259"/>
    <lineage>
        <taxon>Eukaryota</taxon>
        <taxon>Fungi</taxon>
        <taxon>Dikarya</taxon>
        <taxon>Ascomycota</taxon>
        <taxon>Pezizomycotina</taxon>
        <taxon>Dothideomycetes</taxon>
        <taxon>Pleosporomycetidae</taxon>
        <taxon>Venturiales</taxon>
        <taxon>Venturiaceae</taxon>
        <taxon>Venturia</taxon>
    </lineage>
</organism>
<dbReference type="Proteomes" id="UP000298493">
    <property type="component" value="Unassembled WGS sequence"/>
</dbReference>
<proteinExistence type="predicted"/>